<sequence>MSMRHTRKARRALAAVAIAGGLTLTVAGCGGSGDGKGKSSASSPAKPKTQSGDKTPESASPEATTTLAQVKSGDNITLTVTSAVRDTGGFVTVSGKVTNGSSKYWTPGSWAGDEQELANNSASMAGASLVDKNGKKKYLILRDTSGRCLCTKFIGPFKPGEERTYYAQFPAPPASAKTVEFQIADLPPANIDLSDGE</sequence>
<feature type="compositionally biased region" description="Polar residues" evidence="1">
    <location>
        <begin position="49"/>
        <end position="63"/>
    </location>
</feature>
<evidence type="ECO:0008006" key="5">
    <source>
        <dbReference type="Google" id="ProtNLM"/>
    </source>
</evidence>
<name>A0A939FHB9_9ACTN</name>
<dbReference type="RefSeq" id="WP_206969251.1">
    <property type="nucleotide sequence ID" value="NZ_JAFLRJ010000615.1"/>
</dbReference>
<evidence type="ECO:0000256" key="1">
    <source>
        <dbReference type="SAM" id="MobiDB-lite"/>
    </source>
</evidence>
<reference evidence="3" key="1">
    <citation type="submission" date="2021-03" db="EMBL/GenBank/DDBJ databases">
        <title>Streptomyces poriferae sp. nov., a novel marine sponge-derived Actinobacteria species with anti-MRSA activity.</title>
        <authorList>
            <person name="Sandoval-Powers M."/>
            <person name="Kralova S."/>
            <person name="Nguyen G.-S."/>
            <person name="Fawwal D."/>
            <person name="Degnes K."/>
            <person name="Klinkenberg G."/>
            <person name="Sletta H."/>
            <person name="Wentzel A."/>
            <person name="Liles M.R."/>
        </authorList>
    </citation>
    <scope>NUCLEOTIDE SEQUENCE</scope>
    <source>
        <strain evidence="3">DSM 41794</strain>
    </source>
</reference>
<evidence type="ECO:0000313" key="4">
    <source>
        <dbReference type="Proteomes" id="UP000664167"/>
    </source>
</evidence>
<keyword evidence="4" id="KW-1185">Reference proteome</keyword>
<accession>A0A939FHB9</accession>
<dbReference type="PROSITE" id="PS51257">
    <property type="entry name" value="PROKAR_LIPOPROTEIN"/>
    <property type="match status" value="1"/>
</dbReference>
<dbReference type="EMBL" id="JAFLRJ010000615">
    <property type="protein sequence ID" value="MBO0517422.1"/>
    <property type="molecule type" value="Genomic_DNA"/>
</dbReference>
<evidence type="ECO:0000313" key="3">
    <source>
        <dbReference type="EMBL" id="MBO0517422.1"/>
    </source>
</evidence>
<feature type="region of interest" description="Disordered" evidence="1">
    <location>
        <begin position="32"/>
        <end position="63"/>
    </location>
</feature>
<comment type="caution">
    <text evidence="3">The sequence shown here is derived from an EMBL/GenBank/DDBJ whole genome shotgun (WGS) entry which is preliminary data.</text>
</comment>
<organism evidence="3 4">
    <name type="scientific">Streptomyces beijiangensis</name>
    <dbReference type="NCBI Taxonomy" id="163361"/>
    <lineage>
        <taxon>Bacteria</taxon>
        <taxon>Bacillati</taxon>
        <taxon>Actinomycetota</taxon>
        <taxon>Actinomycetes</taxon>
        <taxon>Kitasatosporales</taxon>
        <taxon>Streptomycetaceae</taxon>
        <taxon>Streptomyces</taxon>
    </lineage>
</organism>
<keyword evidence="2" id="KW-0732">Signal</keyword>
<feature type="signal peptide" evidence="2">
    <location>
        <begin position="1"/>
        <end position="27"/>
    </location>
</feature>
<gene>
    <name evidence="3" type="ORF">J0695_37540</name>
</gene>
<feature type="compositionally biased region" description="Low complexity" evidence="1">
    <location>
        <begin position="38"/>
        <end position="48"/>
    </location>
</feature>
<evidence type="ECO:0000256" key="2">
    <source>
        <dbReference type="SAM" id="SignalP"/>
    </source>
</evidence>
<protein>
    <recommendedName>
        <fullName evidence="5">Lipoprotein</fullName>
    </recommendedName>
</protein>
<proteinExistence type="predicted"/>
<feature type="chain" id="PRO_5038537523" description="Lipoprotein" evidence="2">
    <location>
        <begin position="28"/>
        <end position="197"/>
    </location>
</feature>
<dbReference type="Proteomes" id="UP000664167">
    <property type="component" value="Unassembled WGS sequence"/>
</dbReference>
<dbReference type="AlphaFoldDB" id="A0A939FHB9"/>